<keyword evidence="2" id="KW-0521">NADP</keyword>
<keyword evidence="3" id="KW-0560">Oxidoreductase</keyword>
<dbReference type="STRING" id="50990.A0A4Y7Q9T5"/>
<keyword evidence="6" id="KW-1185">Reference proteome</keyword>
<organism evidence="5 6">
    <name type="scientific">Rickenella mellea</name>
    <dbReference type="NCBI Taxonomy" id="50990"/>
    <lineage>
        <taxon>Eukaryota</taxon>
        <taxon>Fungi</taxon>
        <taxon>Dikarya</taxon>
        <taxon>Basidiomycota</taxon>
        <taxon>Agaricomycotina</taxon>
        <taxon>Agaricomycetes</taxon>
        <taxon>Hymenochaetales</taxon>
        <taxon>Rickenellaceae</taxon>
        <taxon>Rickenella</taxon>
    </lineage>
</organism>
<sequence length="294" mass="32886">MTHKQTVLVFTATGRTGGSVINGLLDSHKFNVIAGIRAVSQDKPEVEKLKSRGAEIRIFERDTFDDRTVDILRGVDVLIMSAVGSTIDAQKQLVDAAKKAGVKRVVSNDWAAPTLRGVHQYYDSKAVLRDYIREVGIGYTVIDVGIWHQIAFQPLDESRETYPGQFERFTKIYGGGDVKSAFTDLRDIGTFVARIIDNPRSLNHYVFIWGEEATKKQILDIAEKEKQLADARVAGGFPQVMIEYEYSVWVRGDNVIEKAKTPEYGGALDARELYPDIKPRTLTDYAQSFYAGSV</sequence>
<dbReference type="InterPro" id="IPR036291">
    <property type="entry name" value="NAD(P)-bd_dom_sf"/>
</dbReference>
<protein>
    <submittedName>
        <fullName evidence="5">NAD-P-binding protein</fullName>
    </submittedName>
</protein>
<proteinExistence type="inferred from homology"/>
<reference evidence="5 6" key="1">
    <citation type="submission" date="2018-06" db="EMBL/GenBank/DDBJ databases">
        <title>A transcriptomic atlas of mushroom development highlights an independent origin of complex multicellularity.</title>
        <authorList>
            <consortium name="DOE Joint Genome Institute"/>
            <person name="Krizsan K."/>
            <person name="Almasi E."/>
            <person name="Merenyi Z."/>
            <person name="Sahu N."/>
            <person name="Viragh M."/>
            <person name="Koszo T."/>
            <person name="Mondo S."/>
            <person name="Kiss B."/>
            <person name="Balint B."/>
            <person name="Kues U."/>
            <person name="Barry K."/>
            <person name="Hegedus J.C."/>
            <person name="Henrissat B."/>
            <person name="Johnson J."/>
            <person name="Lipzen A."/>
            <person name="Ohm R."/>
            <person name="Nagy I."/>
            <person name="Pangilinan J."/>
            <person name="Yan J."/>
            <person name="Xiong Y."/>
            <person name="Grigoriev I.V."/>
            <person name="Hibbett D.S."/>
            <person name="Nagy L.G."/>
        </authorList>
    </citation>
    <scope>NUCLEOTIDE SEQUENCE [LARGE SCALE GENOMIC DNA]</scope>
    <source>
        <strain evidence="5 6">SZMC22713</strain>
    </source>
</reference>
<evidence type="ECO:0000313" key="6">
    <source>
        <dbReference type="Proteomes" id="UP000294933"/>
    </source>
</evidence>
<dbReference type="GO" id="GO:0016491">
    <property type="term" value="F:oxidoreductase activity"/>
    <property type="evidence" value="ECO:0007669"/>
    <property type="project" value="UniProtKB-KW"/>
</dbReference>
<gene>
    <name evidence="5" type="ORF">BD410DRAFT_166114</name>
</gene>
<dbReference type="InterPro" id="IPR008030">
    <property type="entry name" value="NmrA-like"/>
</dbReference>
<evidence type="ECO:0000259" key="4">
    <source>
        <dbReference type="Pfam" id="PF05368"/>
    </source>
</evidence>
<evidence type="ECO:0000256" key="1">
    <source>
        <dbReference type="ARBA" id="ARBA00005725"/>
    </source>
</evidence>
<accession>A0A4Y7Q9T5</accession>
<dbReference type="EMBL" id="ML170170">
    <property type="protein sequence ID" value="TDL23570.1"/>
    <property type="molecule type" value="Genomic_DNA"/>
</dbReference>
<dbReference type="Pfam" id="PF05368">
    <property type="entry name" value="NmrA"/>
    <property type="match status" value="1"/>
</dbReference>
<dbReference type="AlphaFoldDB" id="A0A4Y7Q9T5"/>
<evidence type="ECO:0000313" key="5">
    <source>
        <dbReference type="EMBL" id="TDL23570.1"/>
    </source>
</evidence>
<dbReference type="SUPFAM" id="SSF51735">
    <property type="entry name" value="NAD(P)-binding Rossmann-fold domains"/>
    <property type="match status" value="1"/>
</dbReference>
<dbReference type="Gene3D" id="3.40.50.720">
    <property type="entry name" value="NAD(P)-binding Rossmann-like Domain"/>
    <property type="match status" value="1"/>
</dbReference>
<dbReference type="Proteomes" id="UP000294933">
    <property type="component" value="Unassembled WGS sequence"/>
</dbReference>
<dbReference type="PANTHER" id="PTHR47706">
    <property type="entry name" value="NMRA-LIKE FAMILY PROTEIN"/>
    <property type="match status" value="1"/>
</dbReference>
<feature type="domain" description="NmrA-like" evidence="4">
    <location>
        <begin position="4"/>
        <end position="285"/>
    </location>
</feature>
<evidence type="ECO:0000256" key="3">
    <source>
        <dbReference type="ARBA" id="ARBA00023002"/>
    </source>
</evidence>
<dbReference type="PANTHER" id="PTHR47706:SF4">
    <property type="entry name" value="NMRA-LIKE DOMAIN-CONTAINING PROTEIN"/>
    <property type="match status" value="1"/>
</dbReference>
<comment type="similarity">
    <text evidence="1">Belongs to the NmrA-type oxidoreductase family. Isoflavone reductase subfamily.</text>
</comment>
<dbReference type="OrthoDB" id="9974981at2759"/>
<evidence type="ECO:0000256" key="2">
    <source>
        <dbReference type="ARBA" id="ARBA00022857"/>
    </source>
</evidence>
<name>A0A4Y7Q9T5_9AGAM</name>
<dbReference type="InterPro" id="IPR051609">
    <property type="entry name" value="NmrA/Isoflavone_reductase-like"/>
</dbReference>
<dbReference type="VEuPathDB" id="FungiDB:BD410DRAFT_166114"/>
<dbReference type="Gene3D" id="3.90.25.10">
    <property type="entry name" value="UDP-galactose 4-epimerase, domain 1"/>
    <property type="match status" value="1"/>
</dbReference>